<sequence>MASLENKVVWVTGASSGIGKGIIQALHSKNVKLILSSRRQEALEDVKNNCANQENVRVLPIDLSQPESLEGKTKKAIELFGRVDIVIHSGGISQRSFAMDTDIEVARKLMEVNFFSTIIITKTLLPFMIKNGFGHIVPISSLVGKFGTPYRSSYAASKHA</sequence>
<accession>A0A3B0U8E7</accession>
<gene>
    <name evidence="1" type="ORF">MNBD_BACTEROID06-1583</name>
</gene>
<dbReference type="InterPro" id="IPR036291">
    <property type="entry name" value="NAD(P)-bd_dom_sf"/>
</dbReference>
<dbReference type="InterPro" id="IPR053011">
    <property type="entry name" value="SDR_family_member_7"/>
</dbReference>
<organism evidence="1">
    <name type="scientific">hydrothermal vent metagenome</name>
    <dbReference type="NCBI Taxonomy" id="652676"/>
    <lineage>
        <taxon>unclassified sequences</taxon>
        <taxon>metagenomes</taxon>
        <taxon>ecological metagenomes</taxon>
    </lineage>
</organism>
<dbReference type="PRINTS" id="PR00081">
    <property type="entry name" value="GDHRDH"/>
</dbReference>
<dbReference type="PANTHER" id="PTHR44269:SF1">
    <property type="entry name" value="DEHYDROGENASE_REDUCTASE SDR FAMILY MEMBER 7"/>
    <property type="match status" value="1"/>
</dbReference>
<dbReference type="PRINTS" id="PR00080">
    <property type="entry name" value="SDRFAMILY"/>
</dbReference>
<dbReference type="InterPro" id="IPR002347">
    <property type="entry name" value="SDR_fam"/>
</dbReference>
<name>A0A3B0U8E7_9ZZZZ</name>
<proteinExistence type="predicted"/>
<dbReference type="PANTHER" id="PTHR44269">
    <property type="entry name" value="DEHYDROGENASE/REDUCTASE SDR FAMILY MEMBER 7-RELATED"/>
    <property type="match status" value="1"/>
</dbReference>
<dbReference type="EMBL" id="UOES01000216">
    <property type="protein sequence ID" value="VAW27311.1"/>
    <property type="molecule type" value="Genomic_DNA"/>
</dbReference>
<dbReference type="AlphaFoldDB" id="A0A3B0U8E7"/>
<protein>
    <submittedName>
        <fullName evidence="1">Putative oxidoreductase/dehydrogenase</fullName>
    </submittedName>
</protein>
<feature type="non-terminal residue" evidence="1">
    <location>
        <position position="160"/>
    </location>
</feature>
<dbReference type="Pfam" id="PF00106">
    <property type="entry name" value="adh_short"/>
    <property type="match status" value="1"/>
</dbReference>
<reference evidence="1" key="1">
    <citation type="submission" date="2018-06" db="EMBL/GenBank/DDBJ databases">
        <authorList>
            <person name="Zhirakovskaya E."/>
        </authorList>
    </citation>
    <scope>NUCLEOTIDE SEQUENCE</scope>
</reference>
<evidence type="ECO:0000313" key="1">
    <source>
        <dbReference type="EMBL" id="VAW27311.1"/>
    </source>
</evidence>
<dbReference type="Gene3D" id="3.40.50.720">
    <property type="entry name" value="NAD(P)-binding Rossmann-like Domain"/>
    <property type="match status" value="1"/>
</dbReference>
<dbReference type="SUPFAM" id="SSF51735">
    <property type="entry name" value="NAD(P)-binding Rossmann-fold domains"/>
    <property type="match status" value="1"/>
</dbReference>